<organism evidence="2 3">
    <name type="scientific">Roseospira marina</name>
    <dbReference type="NCBI Taxonomy" id="140057"/>
    <lineage>
        <taxon>Bacteria</taxon>
        <taxon>Pseudomonadati</taxon>
        <taxon>Pseudomonadota</taxon>
        <taxon>Alphaproteobacteria</taxon>
        <taxon>Rhodospirillales</taxon>
        <taxon>Rhodospirillaceae</taxon>
        <taxon>Roseospira</taxon>
    </lineage>
</organism>
<dbReference type="EMBL" id="VWPJ01000007">
    <property type="protein sequence ID" value="KAA5605891.1"/>
    <property type="molecule type" value="Genomic_DNA"/>
</dbReference>
<comment type="caution">
    <text evidence="2">The sequence shown here is derived from an EMBL/GenBank/DDBJ whole genome shotgun (WGS) entry which is preliminary data.</text>
</comment>
<accession>A0A5M6ICC0</accession>
<protein>
    <submittedName>
        <fullName evidence="2">Uncharacterized protein</fullName>
    </submittedName>
</protein>
<name>A0A5M6ICC0_9PROT</name>
<keyword evidence="1" id="KW-0732">Signal</keyword>
<evidence type="ECO:0000313" key="3">
    <source>
        <dbReference type="Proteomes" id="UP000324065"/>
    </source>
</evidence>
<evidence type="ECO:0000256" key="1">
    <source>
        <dbReference type="SAM" id="SignalP"/>
    </source>
</evidence>
<dbReference type="AlphaFoldDB" id="A0A5M6ICC0"/>
<proteinExistence type="predicted"/>
<keyword evidence="3" id="KW-1185">Reference proteome</keyword>
<evidence type="ECO:0000313" key="2">
    <source>
        <dbReference type="EMBL" id="KAA5605891.1"/>
    </source>
</evidence>
<feature type="chain" id="PRO_5024391108" evidence="1">
    <location>
        <begin position="33"/>
        <end position="141"/>
    </location>
</feature>
<reference evidence="2 3" key="1">
    <citation type="submission" date="2019-09" db="EMBL/GenBank/DDBJ databases">
        <title>Genome sequence of Roseospira marina, one of the more divergent members of the non-sulfur purple photosynthetic bacterial family, the Rhodospirillaceae.</title>
        <authorList>
            <person name="Meyer T."/>
            <person name="Kyndt J."/>
        </authorList>
    </citation>
    <scope>NUCLEOTIDE SEQUENCE [LARGE SCALE GENOMIC DNA]</scope>
    <source>
        <strain evidence="2 3">DSM 15113</strain>
    </source>
</reference>
<dbReference type="OrthoDB" id="9940057at2"/>
<gene>
    <name evidence="2" type="ORF">F1188_09800</name>
</gene>
<sequence length="141" mass="14238">MRRSTTALTRTAAVTALAFALGAGGMVNSAWAQNDAPAPTSDAGWIPVTFTSETPDVGQADLCQGALEAVATGQPVPFAAAGCLRAFVLEANSAATVAMPAPEACEALLPSLAIGEPVRMGAAVPCVEEYVLTGGRQVAHR</sequence>
<dbReference type="Proteomes" id="UP000324065">
    <property type="component" value="Unassembled WGS sequence"/>
</dbReference>
<feature type="signal peptide" evidence="1">
    <location>
        <begin position="1"/>
        <end position="32"/>
    </location>
</feature>
<dbReference type="RefSeq" id="WP_150062221.1">
    <property type="nucleotide sequence ID" value="NZ_JACHII010000004.1"/>
</dbReference>